<dbReference type="GO" id="GO:0000976">
    <property type="term" value="F:transcription cis-regulatory region binding"/>
    <property type="evidence" value="ECO:0007669"/>
    <property type="project" value="TreeGrafter"/>
</dbReference>
<feature type="domain" description="HTH tetR-type" evidence="5">
    <location>
        <begin position="10"/>
        <end position="70"/>
    </location>
</feature>
<name>A0A0S6WBB3_VECG1</name>
<dbReference type="AlphaFoldDB" id="A0A0S6WBB3"/>
<dbReference type="Pfam" id="PF00440">
    <property type="entry name" value="TetR_N"/>
    <property type="match status" value="1"/>
</dbReference>
<gene>
    <name evidence="6" type="ORF">U27_02467</name>
</gene>
<dbReference type="eggNOG" id="COG1309">
    <property type="taxonomic scope" value="Bacteria"/>
</dbReference>
<evidence type="ECO:0000313" key="7">
    <source>
        <dbReference type="Proteomes" id="UP000030661"/>
    </source>
</evidence>
<keyword evidence="3" id="KW-0804">Transcription</keyword>
<dbReference type="PANTHER" id="PTHR30055:SF234">
    <property type="entry name" value="HTH-TYPE TRANSCRIPTIONAL REGULATOR BETI"/>
    <property type="match status" value="1"/>
</dbReference>
<keyword evidence="7" id="KW-1185">Reference proteome</keyword>
<proteinExistence type="predicted"/>
<keyword evidence="2 4" id="KW-0238">DNA-binding</keyword>
<accession>A0A0S6WBB3</accession>
<organism evidence="6">
    <name type="scientific">Vecturithrix granuli</name>
    <dbReference type="NCBI Taxonomy" id="1499967"/>
    <lineage>
        <taxon>Bacteria</taxon>
        <taxon>Candidatus Moduliflexota</taxon>
        <taxon>Candidatus Vecturitrichia</taxon>
        <taxon>Candidatus Vecturitrichales</taxon>
        <taxon>Candidatus Vecturitrichaceae</taxon>
        <taxon>Candidatus Vecturithrix</taxon>
    </lineage>
</organism>
<evidence type="ECO:0000256" key="1">
    <source>
        <dbReference type="ARBA" id="ARBA00023015"/>
    </source>
</evidence>
<reference evidence="6" key="1">
    <citation type="journal article" date="2015" name="PeerJ">
        <title>First genomic representation of candidate bacterial phylum KSB3 points to enhanced environmental sensing as a trigger of wastewater bulking.</title>
        <authorList>
            <person name="Sekiguchi Y."/>
            <person name="Ohashi A."/>
            <person name="Parks D.H."/>
            <person name="Yamauchi T."/>
            <person name="Tyson G.W."/>
            <person name="Hugenholtz P."/>
        </authorList>
    </citation>
    <scope>NUCLEOTIDE SEQUENCE [LARGE SCALE GENOMIC DNA]</scope>
</reference>
<evidence type="ECO:0000313" key="6">
    <source>
        <dbReference type="EMBL" id="GAK55633.1"/>
    </source>
</evidence>
<dbReference type="Proteomes" id="UP000030661">
    <property type="component" value="Unassembled WGS sequence"/>
</dbReference>
<dbReference type="STRING" id="1499967.U27_02467"/>
<evidence type="ECO:0000259" key="5">
    <source>
        <dbReference type="PROSITE" id="PS50977"/>
    </source>
</evidence>
<dbReference type="PRINTS" id="PR00455">
    <property type="entry name" value="HTHTETR"/>
</dbReference>
<dbReference type="SUPFAM" id="SSF46689">
    <property type="entry name" value="Homeodomain-like"/>
    <property type="match status" value="1"/>
</dbReference>
<protein>
    <submittedName>
        <fullName evidence="6">Regulatory protein TetR</fullName>
    </submittedName>
</protein>
<dbReference type="InterPro" id="IPR009057">
    <property type="entry name" value="Homeodomain-like_sf"/>
</dbReference>
<evidence type="ECO:0000256" key="4">
    <source>
        <dbReference type="PROSITE-ProRule" id="PRU00335"/>
    </source>
</evidence>
<feature type="DNA-binding region" description="H-T-H motif" evidence="4">
    <location>
        <begin position="33"/>
        <end position="52"/>
    </location>
</feature>
<dbReference type="EMBL" id="DF820463">
    <property type="protein sequence ID" value="GAK55633.1"/>
    <property type="molecule type" value="Genomic_DNA"/>
</dbReference>
<dbReference type="PROSITE" id="PS50977">
    <property type="entry name" value="HTH_TETR_2"/>
    <property type="match status" value="1"/>
</dbReference>
<evidence type="ECO:0000256" key="2">
    <source>
        <dbReference type="ARBA" id="ARBA00023125"/>
    </source>
</evidence>
<sequence>MTDSVAQKIPKKQQQIVTTAEELFFRHGIKRITIQEICEKAGVSKMTFYKYFPDKITLAKYIWHTRMEEAFAQFDELDALDIPFQEKFQRIFEFSETLASKMNTEFVKDFIALDLDHLDQNRLMQRAVQMFINAQQRGEIRPGIRPEFLLAMHDKSHELAHDEELLKLYPNYAAFYQEIFDFFCYGILSRPPARP</sequence>
<dbReference type="PANTHER" id="PTHR30055">
    <property type="entry name" value="HTH-TYPE TRANSCRIPTIONAL REGULATOR RUTR"/>
    <property type="match status" value="1"/>
</dbReference>
<keyword evidence="1" id="KW-0805">Transcription regulation</keyword>
<dbReference type="InterPro" id="IPR001647">
    <property type="entry name" value="HTH_TetR"/>
</dbReference>
<dbReference type="HOGENOM" id="CLU_069356_30_2_0"/>
<dbReference type="GO" id="GO:0003700">
    <property type="term" value="F:DNA-binding transcription factor activity"/>
    <property type="evidence" value="ECO:0007669"/>
    <property type="project" value="TreeGrafter"/>
</dbReference>
<evidence type="ECO:0000256" key="3">
    <source>
        <dbReference type="ARBA" id="ARBA00023163"/>
    </source>
</evidence>
<dbReference type="Gene3D" id="1.10.357.10">
    <property type="entry name" value="Tetracycline Repressor, domain 2"/>
    <property type="match status" value="1"/>
</dbReference>
<dbReference type="InterPro" id="IPR050109">
    <property type="entry name" value="HTH-type_TetR-like_transc_reg"/>
</dbReference>